<reference evidence="1 2" key="1">
    <citation type="journal article" date="2016" name="Front. Microbiol.">
        <title>Genomic Resource of Rice Seed Associated Bacteria.</title>
        <authorList>
            <person name="Midha S."/>
            <person name="Bansal K."/>
            <person name="Sharma S."/>
            <person name="Kumar N."/>
            <person name="Patil P.P."/>
            <person name="Chaudhry V."/>
            <person name="Patil P.B."/>
        </authorList>
    </citation>
    <scope>NUCLEOTIDE SEQUENCE [LARGE SCALE GENOMIC DNA]</scope>
    <source>
        <strain evidence="1 2">NS115</strain>
    </source>
</reference>
<proteinExistence type="predicted"/>
<organism evidence="1 2">
    <name type="scientific">Paenibacillus jamilae</name>
    <dbReference type="NCBI Taxonomy" id="114136"/>
    <lineage>
        <taxon>Bacteria</taxon>
        <taxon>Bacillati</taxon>
        <taxon>Bacillota</taxon>
        <taxon>Bacilli</taxon>
        <taxon>Bacillales</taxon>
        <taxon>Paenibacillaceae</taxon>
        <taxon>Paenibacillus</taxon>
    </lineage>
</organism>
<dbReference type="EMBL" id="LDRX01000277">
    <property type="protein sequence ID" value="KTS70441.1"/>
    <property type="molecule type" value="Genomic_DNA"/>
</dbReference>
<evidence type="ECO:0000313" key="1">
    <source>
        <dbReference type="EMBL" id="KTS70441.1"/>
    </source>
</evidence>
<dbReference type="Proteomes" id="UP000074866">
    <property type="component" value="Unassembled WGS sequence"/>
</dbReference>
<protein>
    <submittedName>
        <fullName evidence="1">Uncharacterized protein</fullName>
    </submittedName>
</protein>
<comment type="caution">
    <text evidence="1">The sequence shown here is derived from an EMBL/GenBank/DDBJ whole genome shotgun (WGS) entry which is preliminary data.</text>
</comment>
<keyword evidence="2" id="KW-1185">Reference proteome</keyword>
<gene>
    <name evidence="1" type="ORF">NS115_24775</name>
</gene>
<accession>A0ACC4ZPD1</accession>
<evidence type="ECO:0000313" key="2">
    <source>
        <dbReference type="Proteomes" id="UP000074866"/>
    </source>
</evidence>
<sequence length="99" mass="11405">MLFFIISSHRSIKSANSLLLLTDGVAAFTLTHIFVFKRECLSFHMIILPGFLKQDFGSFLGSFYLKPRRDPFWLSFTILIFTVRRMSRCAFSSSNNSRG</sequence>
<name>A0ACC4ZPD1_9BACL</name>